<dbReference type="AlphaFoldDB" id="A0A6A4B2L9"/>
<evidence type="ECO:0000313" key="1">
    <source>
        <dbReference type="EMBL" id="KAE8959742.1"/>
    </source>
</evidence>
<sequence length="80" mass="9301">MSAEYTFRLSRLWWLGRSPSNAFQERVFTTGGFVMSSLRARTDNQRAEVQVLLKHNRAEIRRTERESGGAVDQGVDHRNY</sequence>
<dbReference type="EMBL" id="QXFT01006782">
    <property type="protein sequence ID" value="KAE9268016.1"/>
    <property type="molecule type" value="Genomic_DNA"/>
</dbReference>
<protein>
    <recommendedName>
        <fullName evidence="5">HAT C-terminal dimerisation domain-containing protein</fullName>
    </recommendedName>
</protein>
<dbReference type="EMBL" id="QXFU01006907">
    <property type="protein sequence ID" value="KAE8959742.1"/>
    <property type="molecule type" value="Genomic_DNA"/>
</dbReference>
<keyword evidence="3" id="KW-1185">Reference proteome</keyword>
<reference evidence="2 3" key="1">
    <citation type="submission" date="2018-08" db="EMBL/GenBank/DDBJ databases">
        <title>Genomic investigation of the strawberry pathogen Phytophthora fragariae indicates pathogenicity is determined by transcriptional variation in three key races.</title>
        <authorList>
            <person name="Adams T.M."/>
            <person name="Armitage A.D."/>
            <person name="Sobczyk M.K."/>
            <person name="Bates H.J."/>
            <person name="Dunwell J.M."/>
            <person name="Nellist C.F."/>
            <person name="Harrison R.J."/>
        </authorList>
    </citation>
    <scope>NUCLEOTIDE SEQUENCE [LARGE SCALE GENOMIC DNA]</scope>
    <source>
        <strain evidence="1 4">SCRP324</strain>
        <strain evidence="2 3">SCRP333</strain>
    </source>
</reference>
<evidence type="ECO:0008006" key="5">
    <source>
        <dbReference type="Google" id="ProtNLM"/>
    </source>
</evidence>
<dbReference type="Proteomes" id="UP000434957">
    <property type="component" value="Unassembled WGS sequence"/>
</dbReference>
<evidence type="ECO:0000313" key="2">
    <source>
        <dbReference type="EMBL" id="KAE9268016.1"/>
    </source>
</evidence>
<comment type="caution">
    <text evidence="2">The sequence shown here is derived from an EMBL/GenBank/DDBJ whole genome shotgun (WGS) entry which is preliminary data.</text>
</comment>
<dbReference type="Proteomes" id="UP000435112">
    <property type="component" value="Unassembled WGS sequence"/>
</dbReference>
<organism evidence="2 3">
    <name type="scientific">Phytophthora rubi</name>
    <dbReference type="NCBI Taxonomy" id="129364"/>
    <lineage>
        <taxon>Eukaryota</taxon>
        <taxon>Sar</taxon>
        <taxon>Stramenopiles</taxon>
        <taxon>Oomycota</taxon>
        <taxon>Peronosporomycetes</taxon>
        <taxon>Peronosporales</taxon>
        <taxon>Peronosporaceae</taxon>
        <taxon>Phytophthora</taxon>
    </lineage>
</organism>
<proteinExistence type="predicted"/>
<evidence type="ECO:0000313" key="4">
    <source>
        <dbReference type="Proteomes" id="UP000435112"/>
    </source>
</evidence>
<name>A0A6A4B2L9_9STRA</name>
<dbReference type="OrthoDB" id="120088at2759"/>
<evidence type="ECO:0000313" key="3">
    <source>
        <dbReference type="Proteomes" id="UP000434957"/>
    </source>
</evidence>
<accession>A0A6A4B2L9</accession>
<gene>
    <name evidence="1" type="ORF">PR002_g30440</name>
    <name evidence="2" type="ORF">PR003_g31588</name>
</gene>